<dbReference type="HOGENOM" id="CLU_1894587_0_0_11"/>
<dbReference type="AlphaFoldDB" id="C1BE96"/>
<dbReference type="Proteomes" id="UP000002212">
    <property type="component" value="Plasmid pKNR"/>
</dbReference>
<name>C1BE96_RHOOB</name>
<dbReference type="OrthoDB" id="9871589at2"/>
<dbReference type="EMBL" id="AP011118">
    <property type="protein sequence ID" value="BAH56136.1"/>
    <property type="molecule type" value="Genomic_DNA"/>
</dbReference>
<sequence length="134" mass="13804">MRTTFSAVVIEIDGTMTAQDLPVDPLWASLRIPAGIGAALDAVGDVGTTGFVLGRGPHQGTASLLVGANHQHVPAVPINQLATAIVHRYGPVTDHPIRGRAVLVAGWDENPEPILGPVAEALIASRSARPAQAA</sequence>
<organism evidence="1 2">
    <name type="scientific">Rhodococcus opacus (strain B4)</name>
    <dbReference type="NCBI Taxonomy" id="632772"/>
    <lineage>
        <taxon>Bacteria</taxon>
        <taxon>Bacillati</taxon>
        <taxon>Actinomycetota</taxon>
        <taxon>Actinomycetes</taxon>
        <taxon>Mycobacteriales</taxon>
        <taxon>Nocardiaceae</taxon>
        <taxon>Rhodococcus</taxon>
    </lineage>
</organism>
<dbReference type="RefSeq" id="WP_012691861.1">
    <property type="nucleotide sequence ID" value="NC_012523.1"/>
</dbReference>
<geneLocation type="plasmid" evidence="1 2">
    <name>pKNR</name>
</geneLocation>
<dbReference type="KEGG" id="rop:ROP_pKNR-00440"/>
<evidence type="ECO:0000313" key="2">
    <source>
        <dbReference type="Proteomes" id="UP000002212"/>
    </source>
</evidence>
<keyword evidence="1" id="KW-0614">Plasmid</keyword>
<protein>
    <submittedName>
        <fullName evidence="1">Uncharacterized protein</fullName>
    </submittedName>
</protein>
<dbReference type="PATRIC" id="fig|632772.20.peg.7613"/>
<evidence type="ECO:0000313" key="1">
    <source>
        <dbReference type="EMBL" id="BAH56136.1"/>
    </source>
</evidence>
<gene>
    <name evidence="1" type="ordered locus">ROP_pKNR-00440</name>
</gene>
<accession>C1BE96</accession>
<proteinExistence type="predicted"/>
<reference evidence="1 2" key="1">
    <citation type="submission" date="2009-03" db="EMBL/GenBank/DDBJ databases">
        <title>Comparison of the complete genome sequences of Rhodococcus erythropolis PR4 and Rhodococcus opacus B4.</title>
        <authorList>
            <person name="Takarada H."/>
            <person name="Sekine M."/>
            <person name="Hosoyama A."/>
            <person name="Yamada R."/>
            <person name="Fujisawa T."/>
            <person name="Omata S."/>
            <person name="Shimizu A."/>
            <person name="Tsukatani N."/>
            <person name="Tanikawa S."/>
            <person name="Fujita N."/>
            <person name="Harayama S."/>
        </authorList>
    </citation>
    <scope>NUCLEOTIDE SEQUENCE [LARGE SCALE GENOMIC DNA]</scope>
    <source>
        <strain evidence="1 2">B4</strain>
        <plasmid evidence="1 2">pKNR</plasmid>
    </source>
</reference>